<dbReference type="PANTHER" id="PTHR46361">
    <property type="entry name" value="ELECTRON CARRIER/ PROTEIN DISULFIDE OXIDOREDUCTASE"/>
    <property type="match status" value="1"/>
</dbReference>
<dbReference type="Pfam" id="PF04784">
    <property type="entry name" value="DUF547"/>
    <property type="match status" value="1"/>
</dbReference>
<evidence type="ECO:0000313" key="3">
    <source>
        <dbReference type="Proteomes" id="UP000029736"/>
    </source>
</evidence>
<dbReference type="AlphaFoldDB" id="A0A098SAD6"/>
<feature type="domain" description="DUF547" evidence="1">
    <location>
        <begin position="75"/>
        <end position="187"/>
    </location>
</feature>
<comment type="caution">
    <text evidence="2">The sequence shown here is derived from an EMBL/GenBank/DDBJ whole genome shotgun (WGS) entry which is preliminary data.</text>
</comment>
<dbReference type="OrthoDB" id="526867at2"/>
<accession>A0A098SAD6</accession>
<dbReference type="STRING" id="1524460.IX84_04735"/>
<organism evidence="2 3">
    <name type="scientific">Phaeodactylibacter xiamenensis</name>
    <dbReference type="NCBI Taxonomy" id="1524460"/>
    <lineage>
        <taxon>Bacteria</taxon>
        <taxon>Pseudomonadati</taxon>
        <taxon>Bacteroidota</taxon>
        <taxon>Saprospiria</taxon>
        <taxon>Saprospirales</taxon>
        <taxon>Haliscomenobacteraceae</taxon>
        <taxon>Phaeodactylibacter</taxon>
    </lineage>
</organism>
<dbReference type="InterPro" id="IPR006869">
    <property type="entry name" value="DUF547"/>
</dbReference>
<sequence length="250" mass="28757">MRYCLLFVFAALLSGCKVSDYASDSKPIDHRIWDSLLQKHVTAEGLVDYQGFIADSARLNNYLDLLRQHHPNDKHWSRDERLAYWINAYNAFTVKLVADHYPVESIKDIKNGIPFVNTVWDIKFIEIEGQTYDLNNIEHGIIRPKFEEPRIHFAVNCAARSCPKLHNRAYTPETLDDQLTQAAEAFLADESKNKVSPNSAKLSKIFTWYGGDFKAGGMSIIEYINRYAPVEINADAEVSYLEYDWSLNEQ</sequence>
<reference evidence="2 3" key="1">
    <citation type="journal article" date="2014" name="Int. J. Syst. Evol. Microbiol.">
        <title>Phaeodactylibacter xiamenensis gen. nov., sp. nov., a member of the family Saprospiraceae isolated from the marine alga Phaeodactylum tricornutum.</title>
        <authorList>
            <person name="Chen Z.Jr."/>
            <person name="Lei X."/>
            <person name="Lai Q."/>
            <person name="Li Y."/>
            <person name="Zhang B."/>
            <person name="Zhang J."/>
            <person name="Zhang H."/>
            <person name="Yang L."/>
            <person name="Zheng W."/>
            <person name="Tian Y."/>
            <person name="Yu Z."/>
            <person name="Xu H.Jr."/>
            <person name="Zheng T."/>
        </authorList>
    </citation>
    <scope>NUCLEOTIDE SEQUENCE [LARGE SCALE GENOMIC DNA]</scope>
    <source>
        <strain evidence="2 3">KD52</strain>
    </source>
</reference>
<gene>
    <name evidence="2" type="ORF">IX84_04735</name>
</gene>
<evidence type="ECO:0000313" key="2">
    <source>
        <dbReference type="EMBL" id="KGE89085.1"/>
    </source>
</evidence>
<dbReference type="PROSITE" id="PS51257">
    <property type="entry name" value="PROKAR_LIPOPROTEIN"/>
    <property type="match status" value="1"/>
</dbReference>
<proteinExistence type="predicted"/>
<evidence type="ECO:0000259" key="1">
    <source>
        <dbReference type="Pfam" id="PF04784"/>
    </source>
</evidence>
<keyword evidence="3" id="KW-1185">Reference proteome</keyword>
<protein>
    <recommendedName>
        <fullName evidence="1">DUF547 domain-containing protein</fullName>
    </recommendedName>
</protein>
<dbReference type="EMBL" id="JPOS01000012">
    <property type="protein sequence ID" value="KGE89085.1"/>
    <property type="molecule type" value="Genomic_DNA"/>
</dbReference>
<dbReference type="PANTHER" id="PTHR46361:SF3">
    <property type="entry name" value="ELECTRON CARRIER_ PROTEIN DISULFIDE OXIDOREDUCTASE"/>
    <property type="match status" value="1"/>
</dbReference>
<name>A0A098SAD6_9BACT</name>
<dbReference type="Proteomes" id="UP000029736">
    <property type="component" value="Unassembled WGS sequence"/>
</dbReference>